<evidence type="ECO:0000256" key="2">
    <source>
        <dbReference type="ARBA" id="ARBA00023125"/>
    </source>
</evidence>
<evidence type="ECO:0000256" key="1">
    <source>
        <dbReference type="ARBA" id="ARBA00023015"/>
    </source>
</evidence>
<dbReference type="InterPro" id="IPR009057">
    <property type="entry name" value="Homeodomain-like_sf"/>
</dbReference>
<dbReference type="InterPro" id="IPR001789">
    <property type="entry name" value="Sig_transdc_resp-reg_receiver"/>
</dbReference>
<dbReference type="RefSeq" id="WP_183582772.1">
    <property type="nucleotide sequence ID" value="NZ_JACHXJ010000002.1"/>
</dbReference>
<keyword evidence="2" id="KW-0238">DNA-binding</keyword>
<protein>
    <submittedName>
        <fullName evidence="7">Two-component system response regulator YesN</fullName>
    </submittedName>
</protein>
<evidence type="ECO:0000256" key="4">
    <source>
        <dbReference type="PROSITE-ProRule" id="PRU00169"/>
    </source>
</evidence>
<dbReference type="SUPFAM" id="SSF52172">
    <property type="entry name" value="CheY-like"/>
    <property type="match status" value="1"/>
</dbReference>
<keyword evidence="1" id="KW-0805">Transcription regulation</keyword>
<dbReference type="SMART" id="SM00448">
    <property type="entry name" value="REC"/>
    <property type="match status" value="1"/>
</dbReference>
<dbReference type="GO" id="GO:0003700">
    <property type="term" value="F:DNA-binding transcription factor activity"/>
    <property type="evidence" value="ECO:0007669"/>
    <property type="project" value="InterPro"/>
</dbReference>
<sequence length="351" mass="40989">MFTIMIVDDEKMIKRSLRAMIERAGEPYSVTGEATNGRNALELIHRHPPHLLITDICMPEMDGLELISEVRQQYPLTEIIVISGYGEFKFAQQALRYNVTDYLLKPVDPDEFVLTLQRIHERHRRDFQRLMGRSEQTWFFLEDTERIILMIWTLQETGLRREIDGFREKVETAGMDIVLAKEIYMNQLVYISQKLSELGGLTYKISYTEQDPHPSLEKLHEKFLVTCMGMYNNVVQLRNHAQSLQIRKAIRYVDSNFQDCNLSLTSAAKRASMSVTYFSRMFKEETGLSFMKYVTRLRMEMARELLASSDCMVGDVAKWIGYSDYHHFAKAFKKNTGITPTEYKKIQTLNL</sequence>
<dbReference type="CDD" id="cd17536">
    <property type="entry name" value="REC_YesN-like"/>
    <property type="match status" value="1"/>
</dbReference>
<dbReference type="GO" id="GO:0043565">
    <property type="term" value="F:sequence-specific DNA binding"/>
    <property type="evidence" value="ECO:0007669"/>
    <property type="project" value="InterPro"/>
</dbReference>
<reference evidence="7 8" key="1">
    <citation type="submission" date="2020-08" db="EMBL/GenBank/DDBJ databases">
        <title>Genomic Encyclopedia of Type Strains, Phase III (KMG-III): the genomes of soil and plant-associated and newly described type strains.</title>
        <authorList>
            <person name="Whitman W."/>
        </authorList>
    </citation>
    <scope>NUCLEOTIDE SEQUENCE [LARGE SCALE GENOMIC DNA]</scope>
    <source>
        <strain evidence="7 8">CECT 5831</strain>
    </source>
</reference>
<comment type="caution">
    <text evidence="7">The sequence shown here is derived from an EMBL/GenBank/DDBJ whole genome shotgun (WGS) entry which is preliminary data.</text>
</comment>
<dbReference type="InterPro" id="IPR020449">
    <property type="entry name" value="Tscrpt_reg_AraC-type_HTH"/>
</dbReference>
<evidence type="ECO:0000259" key="6">
    <source>
        <dbReference type="PROSITE" id="PS50110"/>
    </source>
</evidence>
<organism evidence="7 8">
    <name type="scientific">Paenibacillus rhizosphaerae</name>
    <dbReference type="NCBI Taxonomy" id="297318"/>
    <lineage>
        <taxon>Bacteria</taxon>
        <taxon>Bacillati</taxon>
        <taxon>Bacillota</taxon>
        <taxon>Bacilli</taxon>
        <taxon>Bacillales</taxon>
        <taxon>Paenibacillaceae</taxon>
        <taxon>Paenibacillus</taxon>
    </lineage>
</organism>
<evidence type="ECO:0000259" key="5">
    <source>
        <dbReference type="PROSITE" id="PS01124"/>
    </source>
</evidence>
<dbReference type="EMBL" id="JACHXJ010000002">
    <property type="protein sequence ID" value="MBB3128627.1"/>
    <property type="molecule type" value="Genomic_DNA"/>
</dbReference>
<gene>
    <name evidence="7" type="ORF">FHS19_003281</name>
</gene>
<dbReference type="PANTHER" id="PTHR43280:SF10">
    <property type="entry name" value="REGULATORY PROTEIN POCR"/>
    <property type="match status" value="1"/>
</dbReference>
<dbReference type="Pfam" id="PF12833">
    <property type="entry name" value="HTH_18"/>
    <property type="match status" value="1"/>
</dbReference>
<keyword evidence="3" id="KW-0804">Transcription</keyword>
<proteinExistence type="predicted"/>
<accession>A0A839TVB2</accession>
<dbReference type="PRINTS" id="PR00032">
    <property type="entry name" value="HTHARAC"/>
</dbReference>
<feature type="domain" description="HTH araC/xylS-type" evidence="5">
    <location>
        <begin position="247"/>
        <end position="346"/>
    </location>
</feature>
<feature type="modified residue" description="4-aspartylphosphate" evidence="4">
    <location>
        <position position="55"/>
    </location>
</feature>
<dbReference type="InterPro" id="IPR011006">
    <property type="entry name" value="CheY-like_superfamily"/>
</dbReference>
<dbReference type="GO" id="GO:0000160">
    <property type="term" value="P:phosphorelay signal transduction system"/>
    <property type="evidence" value="ECO:0007669"/>
    <property type="project" value="InterPro"/>
</dbReference>
<evidence type="ECO:0000313" key="7">
    <source>
        <dbReference type="EMBL" id="MBB3128627.1"/>
    </source>
</evidence>
<dbReference type="AlphaFoldDB" id="A0A839TVB2"/>
<dbReference type="SMART" id="SM00342">
    <property type="entry name" value="HTH_ARAC"/>
    <property type="match status" value="1"/>
</dbReference>
<name>A0A839TVB2_9BACL</name>
<dbReference type="PANTHER" id="PTHR43280">
    <property type="entry name" value="ARAC-FAMILY TRANSCRIPTIONAL REGULATOR"/>
    <property type="match status" value="1"/>
</dbReference>
<dbReference type="PROSITE" id="PS01124">
    <property type="entry name" value="HTH_ARAC_FAMILY_2"/>
    <property type="match status" value="1"/>
</dbReference>
<feature type="domain" description="Response regulatory" evidence="6">
    <location>
        <begin position="3"/>
        <end position="120"/>
    </location>
</feature>
<dbReference type="Pfam" id="PF00072">
    <property type="entry name" value="Response_reg"/>
    <property type="match status" value="1"/>
</dbReference>
<dbReference type="PROSITE" id="PS50110">
    <property type="entry name" value="RESPONSE_REGULATORY"/>
    <property type="match status" value="1"/>
</dbReference>
<evidence type="ECO:0000313" key="8">
    <source>
        <dbReference type="Proteomes" id="UP000517523"/>
    </source>
</evidence>
<dbReference type="SUPFAM" id="SSF46689">
    <property type="entry name" value="Homeodomain-like"/>
    <property type="match status" value="2"/>
</dbReference>
<dbReference type="Proteomes" id="UP000517523">
    <property type="component" value="Unassembled WGS sequence"/>
</dbReference>
<dbReference type="Gene3D" id="3.40.50.2300">
    <property type="match status" value="1"/>
</dbReference>
<evidence type="ECO:0000256" key="3">
    <source>
        <dbReference type="ARBA" id="ARBA00023163"/>
    </source>
</evidence>
<keyword evidence="4" id="KW-0597">Phosphoprotein</keyword>
<dbReference type="InterPro" id="IPR018060">
    <property type="entry name" value="HTH_AraC"/>
</dbReference>
<dbReference type="Gene3D" id="1.10.10.60">
    <property type="entry name" value="Homeodomain-like"/>
    <property type="match status" value="2"/>
</dbReference>